<proteinExistence type="predicted"/>
<organism evidence="3 4">
    <name type="scientific">Candidatus Lucifugimonas marina</name>
    <dbReference type="NCBI Taxonomy" id="3038979"/>
    <lineage>
        <taxon>Bacteria</taxon>
        <taxon>Bacillati</taxon>
        <taxon>Chloroflexota</taxon>
        <taxon>Dehalococcoidia</taxon>
        <taxon>SAR202 cluster</taxon>
        <taxon>Candidatus Lucifugimonadales</taxon>
        <taxon>Candidatus Lucifugimonadaceae</taxon>
        <taxon>Candidatus Lucifugimonas</taxon>
    </lineage>
</organism>
<reference evidence="3" key="2">
    <citation type="journal article" date="2023" name="Nat. Commun.">
        <title>Cultivation of marine bacteria of the SAR202 clade.</title>
        <authorList>
            <person name="Lim Y."/>
            <person name="Seo J.H."/>
            <person name="Giovannoni S.J."/>
            <person name="Kang I."/>
            <person name="Cho J.C."/>
        </authorList>
    </citation>
    <scope>NUCLEOTIDE SEQUENCE</scope>
    <source>
        <strain evidence="3">JH1073</strain>
    </source>
</reference>
<reference evidence="4" key="3">
    <citation type="submission" date="2023-06" db="EMBL/GenBank/DDBJ databases">
        <title>Pangenomics reveal diversification of enzyme families and niche specialization in globally abundant SAR202 bacteria.</title>
        <authorList>
            <person name="Saw J.H.W."/>
        </authorList>
    </citation>
    <scope>NUCLEOTIDE SEQUENCE [LARGE SCALE GENOMIC DNA]</scope>
    <source>
        <strain evidence="4">JH1073</strain>
    </source>
</reference>
<sequence length="841" mass="90787">MRARPVAIASIVVFALTLSIGIVTASENQAKLPDGPVVVNDDFTDTAGTTLTSHSPNIDDVGGGWKVEFGPNFEIAPSGREVRNTFGLDSPYYAVIDGKLEDNDVTVDFTRTGQTSEVGIVFRWQDSSNHYRGVFDGTNGYLIKTIAGVEFLLDSGGSKWKAGDSSSIRVVASAGNIKLYRDNFEIATATDTELRDKTHIGLYYRNETTSSIGNFTVRALGDPASAPTPVFGSLVLEDNFDAGAGGLNSRPANNVGGANEWVDIIGTWEATAGGQAKLQTASGSGDQITAIPTGLTEPDISADITWNSGVAGLAWSVDASNDRAIAFFEGSNIVAGKVKPSDNSFEEFSRAAYTWTAGDTKKMRVRINGTNARIYIDDPSVSGDEVQVMVLAIGTGMGTEKRAGLFSKGTTNLFDNFEVRNKVALAQADAVLGVSDPQTLNPPAVPAGAYLYDSFTYYNGDVIENHNPDLDPTGLGWQIDSGKWKFYGFEVGELKEDGGDKFSFIDTGRDDYQISSEQIWDGGRTGITFGGLAPSNRNVFLYFVQSNGNVVLGKKIGGAFFTLGSKKVQWKSGARKTISVVVQGTELEAYVGKRRMFTVTDADLVGATWAGIFRNAFHEDRFDNFLLKLPEGAPTPTPTPPPTPIVKDLFTESDATNLVGHTLDIAPSSNTWAKSTSRGDWETLSNKAIETGEFDFGIFDRRIVIDAETANHTVSADIVRNGPQWTTSFSRNMFPRMGVVTRSTSNDSQYVMWYFDGVSDVVARSHTAELGRTSFTWTVGDSHNLAITANGDTLSFKIDGETKFSVTHSTGNTNTHVGLYSAEIEEGKANTYDDFRLMPIP</sequence>
<keyword evidence="1" id="KW-0732">Signal</keyword>
<feature type="chain" id="PRO_5042592832" description="DUF1080 domain-containing protein" evidence="1">
    <location>
        <begin position="26"/>
        <end position="841"/>
    </location>
</feature>
<dbReference type="Proteomes" id="UP001219901">
    <property type="component" value="Chromosome"/>
</dbReference>
<dbReference type="Gene3D" id="2.60.120.560">
    <property type="entry name" value="Exo-inulinase, domain 1"/>
    <property type="match status" value="4"/>
</dbReference>
<keyword evidence="4" id="KW-1185">Reference proteome</keyword>
<evidence type="ECO:0000313" key="4">
    <source>
        <dbReference type="Proteomes" id="UP001219901"/>
    </source>
</evidence>
<evidence type="ECO:0000313" key="5">
    <source>
        <dbReference type="Proteomes" id="UP001321249"/>
    </source>
</evidence>
<evidence type="ECO:0008006" key="6">
    <source>
        <dbReference type="Google" id="ProtNLM"/>
    </source>
</evidence>
<dbReference type="EMBL" id="WMBE01000014">
    <property type="protein sequence ID" value="MDG0868198.1"/>
    <property type="molecule type" value="Genomic_DNA"/>
</dbReference>
<reference evidence="4 5" key="1">
    <citation type="submission" date="2019-11" db="EMBL/GenBank/DDBJ databases">
        <authorList>
            <person name="Cho J.-C."/>
        </authorList>
    </citation>
    <scope>NUCLEOTIDE SEQUENCE [LARGE SCALE GENOMIC DNA]</scope>
    <source>
        <strain evidence="3 4">JH1073</strain>
        <strain evidence="2 5">JH702</strain>
    </source>
</reference>
<name>A0AAJ5ZES2_9CHLR</name>
<dbReference type="EMBL" id="CP046147">
    <property type="protein sequence ID" value="WFG38789.1"/>
    <property type="molecule type" value="Genomic_DNA"/>
</dbReference>
<feature type="signal peptide" evidence="1">
    <location>
        <begin position="1"/>
        <end position="25"/>
    </location>
</feature>
<dbReference type="RefSeq" id="WP_342827257.1">
    <property type="nucleotide sequence ID" value="NZ_CP046146.1"/>
</dbReference>
<evidence type="ECO:0000313" key="2">
    <source>
        <dbReference type="EMBL" id="MDG0868198.1"/>
    </source>
</evidence>
<evidence type="ECO:0000313" key="3">
    <source>
        <dbReference type="EMBL" id="WFG38789.1"/>
    </source>
</evidence>
<dbReference type="AlphaFoldDB" id="A0AAJ5ZES2"/>
<dbReference type="Proteomes" id="UP001321249">
    <property type="component" value="Unassembled WGS sequence"/>
</dbReference>
<accession>A0AAJ5ZES2</accession>
<gene>
    <name evidence="2" type="ORF">GKO46_14135</name>
    <name evidence="3" type="ORF">GKO48_03910</name>
</gene>
<evidence type="ECO:0000256" key="1">
    <source>
        <dbReference type="SAM" id="SignalP"/>
    </source>
</evidence>
<protein>
    <recommendedName>
        <fullName evidence="6">DUF1080 domain-containing protein</fullName>
    </recommendedName>
</protein>